<dbReference type="AlphaFoldDB" id="A0A645DCF4"/>
<sequence length="56" mass="6599">MLKQMKKNSSIPIYTKLPKHLPEILEIDVKSTKYYSLINNFVDPFADYKTKPIILE</sequence>
<accession>A0A645DCF4</accession>
<proteinExistence type="predicted"/>
<dbReference type="EMBL" id="VSSQ01034955">
    <property type="protein sequence ID" value="MPM87046.1"/>
    <property type="molecule type" value="Genomic_DNA"/>
</dbReference>
<protein>
    <submittedName>
        <fullName evidence="1">Uncharacterized protein</fullName>
    </submittedName>
</protein>
<name>A0A645DCF4_9ZZZZ</name>
<gene>
    <name evidence="1" type="ORF">SDC9_134139</name>
</gene>
<comment type="caution">
    <text evidence="1">The sequence shown here is derived from an EMBL/GenBank/DDBJ whole genome shotgun (WGS) entry which is preliminary data.</text>
</comment>
<evidence type="ECO:0000313" key="1">
    <source>
        <dbReference type="EMBL" id="MPM87046.1"/>
    </source>
</evidence>
<organism evidence="1">
    <name type="scientific">bioreactor metagenome</name>
    <dbReference type="NCBI Taxonomy" id="1076179"/>
    <lineage>
        <taxon>unclassified sequences</taxon>
        <taxon>metagenomes</taxon>
        <taxon>ecological metagenomes</taxon>
    </lineage>
</organism>
<reference evidence="1" key="1">
    <citation type="submission" date="2019-08" db="EMBL/GenBank/DDBJ databases">
        <authorList>
            <person name="Kucharzyk K."/>
            <person name="Murdoch R.W."/>
            <person name="Higgins S."/>
            <person name="Loffler F."/>
        </authorList>
    </citation>
    <scope>NUCLEOTIDE SEQUENCE</scope>
</reference>